<keyword evidence="1" id="KW-1133">Transmembrane helix</keyword>
<keyword evidence="1" id="KW-0472">Membrane</keyword>
<accession>A0ABN7ACY3</accession>
<gene>
    <name evidence="2" type="ORF">NTJ_02964</name>
</gene>
<protein>
    <submittedName>
        <fullName evidence="2">Uncharacterized protein</fullName>
    </submittedName>
</protein>
<keyword evidence="1" id="KW-0812">Transmembrane</keyword>
<organism evidence="2 3">
    <name type="scientific">Nesidiocoris tenuis</name>
    <dbReference type="NCBI Taxonomy" id="355587"/>
    <lineage>
        <taxon>Eukaryota</taxon>
        <taxon>Metazoa</taxon>
        <taxon>Ecdysozoa</taxon>
        <taxon>Arthropoda</taxon>
        <taxon>Hexapoda</taxon>
        <taxon>Insecta</taxon>
        <taxon>Pterygota</taxon>
        <taxon>Neoptera</taxon>
        <taxon>Paraneoptera</taxon>
        <taxon>Hemiptera</taxon>
        <taxon>Heteroptera</taxon>
        <taxon>Panheteroptera</taxon>
        <taxon>Cimicomorpha</taxon>
        <taxon>Miridae</taxon>
        <taxon>Dicyphina</taxon>
        <taxon>Nesidiocoris</taxon>
    </lineage>
</organism>
<dbReference type="EMBL" id="AP028910">
    <property type="protein sequence ID" value="BES90156.1"/>
    <property type="molecule type" value="Genomic_DNA"/>
</dbReference>
<keyword evidence="3" id="KW-1185">Reference proteome</keyword>
<reference evidence="2 3" key="1">
    <citation type="submission" date="2023-09" db="EMBL/GenBank/DDBJ databases">
        <title>Nesidiocoris tenuis whole genome shotgun sequence.</title>
        <authorList>
            <person name="Shibata T."/>
            <person name="Shimoda M."/>
            <person name="Kobayashi T."/>
            <person name="Uehara T."/>
        </authorList>
    </citation>
    <scope>NUCLEOTIDE SEQUENCE [LARGE SCALE GENOMIC DNA]</scope>
    <source>
        <strain evidence="2 3">Japan</strain>
    </source>
</reference>
<dbReference type="Proteomes" id="UP001307889">
    <property type="component" value="Chromosome 2"/>
</dbReference>
<proteinExistence type="predicted"/>
<evidence type="ECO:0000313" key="3">
    <source>
        <dbReference type="Proteomes" id="UP001307889"/>
    </source>
</evidence>
<evidence type="ECO:0000313" key="2">
    <source>
        <dbReference type="EMBL" id="BES90156.1"/>
    </source>
</evidence>
<evidence type="ECO:0000256" key="1">
    <source>
        <dbReference type="SAM" id="Phobius"/>
    </source>
</evidence>
<feature type="transmembrane region" description="Helical" evidence="1">
    <location>
        <begin position="12"/>
        <end position="31"/>
    </location>
</feature>
<sequence>MIYDRYQSKIESPCLFSVLFYLVVLSVPLLPGLDWPLYHLWHSPVSCSRFRIWVRAPSVASASPSEDFPHVSFLVRHRR</sequence>
<name>A0ABN7ACY3_9HEMI</name>